<proteinExistence type="predicted"/>
<dbReference type="Proteomes" id="UP000289738">
    <property type="component" value="Chromosome B09"/>
</dbReference>
<gene>
    <name evidence="2" type="ORF">Ahy_B09g095980</name>
</gene>
<dbReference type="PANTHER" id="PTHR47718">
    <property type="entry name" value="OS01G0519700 PROTEIN"/>
    <property type="match status" value="1"/>
</dbReference>
<name>A0A444XHL4_ARAHY</name>
<reference evidence="2 3" key="1">
    <citation type="submission" date="2019-01" db="EMBL/GenBank/DDBJ databases">
        <title>Sequencing of cultivated peanut Arachis hypogaea provides insights into genome evolution and oil improvement.</title>
        <authorList>
            <person name="Chen X."/>
        </authorList>
    </citation>
    <scope>NUCLEOTIDE SEQUENCE [LARGE SCALE GENOMIC DNA]</scope>
    <source>
        <strain evidence="3">cv. Fuhuasheng</strain>
        <tissue evidence="2">Leaves</tissue>
    </source>
</reference>
<dbReference type="STRING" id="3818.A0A444XHL4"/>
<evidence type="ECO:0000259" key="1">
    <source>
        <dbReference type="Pfam" id="PF10551"/>
    </source>
</evidence>
<protein>
    <recommendedName>
        <fullName evidence="1">MULE transposase domain-containing protein</fullName>
    </recommendedName>
</protein>
<sequence length="200" mass="23437">MGDKKPSVVVTDGDKSMRATIAEVLPSARHRLCGWHLEKNYVQMVKELKFWKVFKNAIYANFDVEEFEKYWKTALESLKLMNNTWGINTFIKGFFKSTNSILKLVHSLDRVVKDYRNNEVTSQFFFSYYTPILTIVLDSIELFASKMYTRGVFKEVKKQIKGVGTLLFFDKDNISTTTIYKFSKMGNRCRVRKVLYDPNE</sequence>
<organism evidence="2 3">
    <name type="scientific">Arachis hypogaea</name>
    <name type="common">Peanut</name>
    <dbReference type="NCBI Taxonomy" id="3818"/>
    <lineage>
        <taxon>Eukaryota</taxon>
        <taxon>Viridiplantae</taxon>
        <taxon>Streptophyta</taxon>
        <taxon>Embryophyta</taxon>
        <taxon>Tracheophyta</taxon>
        <taxon>Spermatophyta</taxon>
        <taxon>Magnoliopsida</taxon>
        <taxon>eudicotyledons</taxon>
        <taxon>Gunneridae</taxon>
        <taxon>Pentapetalae</taxon>
        <taxon>rosids</taxon>
        <taxon>fabids</taxon>
        <taxon>Fabales</taxon>
        <taxon>Fabaceae</taxon>
        <taxon>Papilionoideae</taxon>
        <taxon>50 kb inversion clade</taxon>
        <taxon>dalbergioids sensu lato</taxon>
        <taxon>Dalbergieae</taxon>
        <taxon>Pterocarpus clade</taxon>
        <taxon>Arachis</taxon>
    </lineage>
</organism>
<evidence type="ECO:0000313" key="2">
    <source>
        <dbReference type="EMBL" id="RYQ89226.1"/>
    </source>
</evidence>
<keyword evidence="3" id="KW-1185">Reference proteome</keyword>
<comment type="caution">
    <text evidence="2">The sequence shown here is derived from an EMBL/GenBank/DDBJ whole genome shotgun (WGS) entry which is preliminary data.</text>
</comment>
<dbReference type="EMBL" id="SDMP01000019">
    <property type="protein sequence ID" value="RYQ89226.1"/>
    <property type="molecule type" value="Genomic_DNA"/>
</dbReference>
<dbReference type="Pfam" id="PF10551">
    <property type="entry name" value="MULE"/>
    <property type="match status" value="1"/>
</dbReference>
<dbReference type="AlphaFoldDB" id="A0A444XHL4"/>
<evidence type="ECO:0000313" key="3">
    <source>
        <dbReference type="Proteomes" id="UP000289738"/>
    </source>
</evidence>
<feature type="domain" description="MULE transposase" evidence="1">
    <location>
        <begin position="3"/>
        <end position="40"/>
    </location>
</feature>
<dbReference type="InterPro" id="IPR018289">
    <property type="entry name" value="MULE_transposase_dom"/>
</dbReference>
<accession>A0A444XHL4</accession>